<reference evidence="2 3" key="1">
    <citation type="submission" date="2024-05" db="EMBL/GenBank/DDBJ databases">
        <title>Genome sequencing and assembly of Indian major carp, Cirrhinus mrigala (Hamilton, 1822).</title>
        <authorList>
            <person name="Mohindra V."/>
            <person name="Chowdhury L.M."/>
            <person name="Lal K."/>
            <person name="Jena J.K."/>
        </authorList>
    </citation>
    <scope>NUCLEOTIDE SEQUENCE [LARGE SCALE GENOMIC DNA]</scope>
    <source>
        <strain evidence="2">CM1030</strain>
        <tissue evidence="2">Blood</tissue>
    </source>
</reference>
<protein>
    <submittedName>
        <fullName evidence="2">Uncharacterized protein</fullName>
    </submittedName>
</protein>
<dbReference type="Proteomes" id="UP001529510">
    <property type="component" value="Unassembled WGS sequence"/>
</dbReference>
<dbReference type="AlphaFoldDB" id="A0ABD0MR38"/>
<dbReference type="PANTHER" id="PTHR14096:SF28">
    <property type="entry name" value="APOLIPOPROTEIN L, 1-RELATED"/>
    <property type="match status" value="1"/>
</dbReference>
<evidence type="ECO:0000313" key="3">
    <source>
        <dbReference type="Proteomes" id="UP001529510"/>
    </source>
</evidence>
<keyword evidence="3" id="KW-1185">Reference proteome</keyword>
<name>A0ABD0MR38_CIRMR</name>
<dbReference type="InterPro" id="IPR008405">
    <property type="entry name" value="ApoL"/>
</dbReference>
<dbReference type="PANTHER" id="PTHR14096">
    <property type="entry name" value="APOLIPOPROTEIN L"/>
    <property type="match status" value="1"/>
</dbReference>
<comment type="caution">
    <text evidence="2">The sequence shown here is derived from an EMBL/GenBank/DDBJ whole genome shotgun (WGS) entry which is preliminary data.</text>
</comment>
<evidence type="ECO:0000256" key="1">
    <source>
        <dbReference type="ARBA" id="ARBA00010090"/>
    </source>
</evidence>
<evidence type="ECO:0000313" key="2">
    <source>
        <dbReference type="EMBL" id="KAL0152510.1"/>
    </source>
</evidence>
<dbReference type="EMBL" id="JAMKFB020000189">
    <property type="protein sequence ID" value="KAL0152510.1"/>
    <property type="molecule type" value="Genomic_DNA"/>
</dbReference>
<comment type="similarity">
    <text evidence="1">Belongs to the apolipoprotein L family.</text>
</comment>
<proteinExistence type="inferred from homology"/>
<accession>A0ABD0MR38</accession>
<sequence length="114" mass="12482">MFIFSRADLKRLKDEFIKLYESDHPQLQQCMKNVCQILQTFEKDYRVSTEGSRIAGRIGRAGGAAMVAGLAAAPFTMGLSVFLAPVVVGVVGGTVMLHLQLSEKGPDDTITKRH</sequence>
<organism evidence="2 3">
    <name type="scientific">Cirrhinus mrigala</name>
    <name type="common">Mrigala</name>
    <dbReference type="NCBI Taxonomy" id="683832"/>
    <lineage>
        <taxon>Eukaryota</taxon>
        <taxon>Metazoa</taxon>
        <taxon>Chordata</taxon>
        <taxon>Craniata</taxon>
        <taxon>Vertebrata</taxon>
        <taxon>Euteleostomi</taxon>
        <taxon>Actinopterygii</taxon>
        <taxon>Neopterygii</taxon>
        <taxon>Teleostei</taxon>
        <taxon>Ostariophysi</taxon>
        <taxon>Cypriniformes</taxon>
        <taxon>Cyprinidae</taxon>
        <taxon>Labeoninae</taxon>
        <taxon>Labeonini</taxon>
        <taxon>Cirrhinus</taxon>
    </lineage>
</organism>
<gene>
    <name evidence="2" type="ORF">M9458_052233</name>
</gene>